<evidence type="ECO:0000256" key="8">
    <source>
        <dbReference type="ARBA" id="ARBA00050488"/>
    </source>
</evidence>
<dbReference type="Gene3D" id="3.40.140.20">
    <property type="match status" value="2"/>
</dbReference>
<dbReference type="PROSITE" id="PS51855">
    <property type="entry name" value="MGS"/>
    <property type="match status" value="1"/>
</dbReference>
<dbReference type="InterPro" id="IPR002695">
    <property type="entry name" value="PurH-like"/>
</dbReference>
<evidence type="ECO:0000256" key="5">
    <source>
        <dbReference type="ARBA" id="ARBA00022755"/>
    </source>
</evidence>
<comment type="similarity">
    <text evidence="3 10">Belongs to the PurH family.</text>
</comment>
<dbReference type="SMART" id="SM00851">
    <property type="entry name" value="MGS"/>
    <property type="match status" value="1"/>
</dbReference>
<dbReference type="PANTHER" id="PTHR11692:SF0">
    <property type="entry name" value="BIFUNCTIONAL PURINE BIOSYNTHESIS PROTEIN ATIC"/>
    <property type="match status" value="1"/>
</dbReference>
<dbReference type="EMBL" id="FNCY01000025">
    <property type="protein sequence ID" value="SDI66359.1"/>
    <property type="molecule type" value="Genomic_DNA"/>
</dbReference>
<dbReference type="RefSeq" id="WP_091940153.1">
    <property type="nucleotide sequence ID" value="NZ_FNCY01000025.1"/>
</dbReference>
<keyword evidence="6 10" id="KW-0378">Hydrolase</keyword>
<dbReference type="Proteomes" id="UP000198607">
    <property type="component" value="Unassembled WGS sequence"/>
</dbReference>
<keyword evidence="4 10" id="KW-0808">Transferase</keyword>
<comment type="catalytic activity">
    <reaction evidence="8 10">
        <text>(6R)-10-formyltetrahydrofolate + 5-amino-1-(5-phospho-beta-D-ribosyl)imidazole-4-carboxamide = 5-formamido-1-(5-phospho-D-ribosyl)imidazole-4-carboxamide + (6S)-5,6,7,8-tetrahydrofolate</text>
        <dbReference type="Rhea" id="RHEA:22192"/>
        <dbReference type="ChEBI" id="CHEBI:57453"/>
        <dbReference type="ChEBI" id="CHEBI:58467"/>
        <dbReference type="ChEBI" id="CHEBI:58475"/>
        <dbReference type="ChEBI" id="CHEBI:195366"/>
        <dbReference type="EC" id="2.1.2.3"/>
    </reaction>
</comment>
<dbReference type="InterPro" id="IPR024051">
    <property type="entry name" value="AICAR_Tfase_dup_dom_sf"/>
</dbReference>
<dbReference type="NCBIfam" id="NF002049">
    <property type="entry name" value="PRK00881.1"/>
    <property type="match status" value="1"/>
</dbReference>
<evidence type="ECO:0000256" key="4">
    <source>
        <dbReference type="ARBA" id="ARBA00022679"/>
    </source>
</evidence>
<dbReference type="CDD" id="cd01421">
    <property type="entry name" value="IMPCH"/>
    <property type="match status" value="1"/>
</dbReference>
<evidence type="ECO:0000256" key="9">
    <source>
        <dbReference type="ARBA" id="ARBA00050687"/>
    </source>
</evidence>
<dbReference type="EC" id="2.1.2.3" evidence="10"/>
<dbReference type="UniPathway" id="UPA00074">
    <property type="reaction ID" value="UER00133"/>
</dbReference>
<dbReference type="HAMAP" id="MF_00139">
    <property type="entry name" value="PurH"/>
    <property type="match status" value="1"/>
</dbReference>
<protein>
    <recommendedName>
        <fullName evidence="10">Bifunctional purine biosynthesis protein PurH</fullName>
    </recommendedName>
    <domain>
        <recommendedName>
            <fullName evidence="10">Phosphoribosylaminoimidazolecarboxamide formyltransferase</fullName>
            <ecNumber evidence="10">2.1.2.3</ecNumber>
        </recommendedName>
        <alternativeName>
            <fullName evidence="10">AICAR transformylase</fullName>
        </alternativeName>
    </domain>
    <domain>
        <recommendedName>
            <fullName evidence="10">IMP cyclohydrolase</fullName>
            <ecNumber evidence="10">3.5.4.10</ecNumber>
        </recommendedName>
        <alternativeName>
            <fullName evidence="10">ATIC</fullName>
        </alternativeName>
        <alternativeName>
            <fullName evidence="10">IMP synthase</fullName>
        </alternativeName>
        <alternativeName>
            <fullName evidence="10">Inosinicase</fullName>
        </alternativeName>
    </domain>
</protein>
<evidence type="ECO:0000256" key="10">
    <source>
        <dbReference type="HAMAP-Rule" id="MF_00139"/>
    </source>
</evidence>
<feature type="domain" description="MGS-like" evidence="11">
    <location>
        <begin position="1"/>
        <end position="146"/>
    </location>
</feature>
<comment type="pathway">
    <text evidence="2 10">Purine metabolism; IMP biosynthesis via de novo pathway; 5-formamido-1-(5-phospho-D-ribosyl)imidazole-4-carboxamide from 5-amino-1-(5-phospho-D-ribosyl)imidazole-4-carboxamide (10-formyl THF route): step 1/1.</text>
</comment>
<dbReference type="GO" id="GO:0003937">
    <property type="term" value="F:IMP cyclohydrolase activity"/>
    <property type="evidence" value="ECO:0007669"/>
    <property type="project" value="UniProtKB-UniRule"/>
</dbReference>
<gene>
    <name evidence="10" type="primary">purH</name>
    <name evidence="12" type="ORF">SAMN05660652_03821</name>
</gene>
<dbReference type="Gene3D" id="3.40.50.1380">
    <property type="entry name" value="Methylglyoxal synthase-like domain"/>
    <property type="match status" value="1"/>
</dbReference>
<dbReference type="AlphaFoldDB" id="A0A1G8MEF5"/>
<dbReference type="NCBIfam" id="TIGR00355">
    <property type="entry name" value="purH"/>
    <property type="match status" value="1"/>
</dbReference>
<comment type="catalytic activity">
    <reaction evidence="9 10">
        <text>IMP + H2O = 5-formamido-1-(5-phospho-D-ribosyl)imidazole-4-carboxamide</text>
        <dbReference type="Rhea" id="RHEA:18445"/>
        <dbReference type="ChEBI" id="CHEBI:15377"/>
        <dbReference type="ChEBI" id="CHEBI:58053"/>
        <dbReference type="ChEBI" id="CHEBI:58467"/>
        <dbReference type="EC" id="3.5.4.10"/>
    </reaction>
</comment>
<keyword evidence="13" id="KW-1185">Reference proteome</keyword>
<name>A0A1G8MEF5_9RHOO</name>
<evidence type="ECO:0000313" key="13">
    <source>
        <dbReference type="Proteomes" id="UP000198607"/>
    </source>
</evidence>
<dbReference type="FunFam" id="3.40.140.20:FF:000001">
    <property type="entry name" value="Bifunctional purine biosynthesis protein PurH"/>
    <property type="match status" value="1"/>
</dbReference>
<comment type="domain">
    <text evidence="10">The IMP cyclohydrolase activity resides in the N-terminal region.</text>
</comment>
<dbReference type="GO" id="GO:0006189">
    <property type="term" value="P:'de novo' IMP biosynthetic process"/>
    <property type="evidence" value="ECO:0007669"/>
    <property type="project" value="UniProtKB-UniRule"/>
</dbReference>
<keyword evidence="5 10" id="KW-0658">Purine biosynthesis</keyword>
<evidence type="ECO:0000256" key="3">
    <source>
        <dbReference type="ARBA" id="ARBA00007667"/>
    </source>
</evidence>
<evidence type="ECO:0000256" key="7">
    <source>
        <dbReference type="ARBA" id="ARBA00023268"/>
    </source>
</evidence>
<dbReference type="Pfam" id="PF02142">
    <property type="entry name" value="MGS"/>
    <property type="match status" value="1"/>
</dbReference>
<dbReference type="PIRSF" id="PIRSF000414">
    <property type="entry name" value="AICARFT_IMPCHas"/>
    <property type="match status" value="1"/>
</dbReference>
<dbReference type="FunFam" id="3.40.50.1380:FF:000001">
    <property type="entry name" value="Bifunctional purine biosynthesis protein PurH"/>
    <property type="match status" value="1"/>
</dbReference>
<dbReference type="PANTHER" id="PTHR11692">
    <property type="entry name" value="BIFUNCTIONAL PURINE BIOSYNTHESIS PROTEIN PURH"/>
    <property type="match status" value="1"/>
</dbReference>
<evidence type="ECO:0000259" key="11">
    <source>
        <dbReference type="PROSITE" id="PS51855"/>
    </source>
</evidence>
<accession>A0A1G8MEF5</accession>
<dbReference type="GO" id="GO:0004643">
    <property type="term" value="F:phosphoribosylaminoimidazolecarboxamide formyltransferase activity"/>
    <property type="evidence" value="ECO:0007669"/>
    <property type="project" value="UniProtKB-UniRule"/>
</dbReference>
<dbReference type="SUPFAM" id="SSF52335">
    <property type="entry name" value="Methylglyoxal synthase-like"/>
    <property type="match status" value="1"/>
</dbReference>
<dbReference type="OrthoDB" id="9802065at2"/>
<keyword evidence="7 10" id="KW-0511">Multifunctional enzyme</keyword>
<dbReference type="EC" id="3.5.4.10" evidence="10"/>
<dbReference type="SUPFAM" id="SSF53927">
    <property type="entry name" value="Cytidine deaminase-like"/>
    <property type="match status" value="1"/>
</dbReference>
<evidence type="ECO:0000256" key="2">
    <source>
        <dbReference type="ARBA" id="ARBA00004954"/>
    </source>
</evidence>
<evidence type="ECO:0000313" key="12">
    <source>
        <dbReference type="EMBL" id="SDI66359.1"/>
    </source>
</evidence>
<proteinExistence type="inferred from homology"/>
<reference evidence="12 13" key="1">
    <citation type="submission" date="2016-10" db="EMBL/GenBank/DDBJ databases">
        <authorList>
            <person name="de Groot N.N."/>
        </authorList>
    </citation>
    <scope>NUCLEOTIDE SEQUENCE [LARGE SCALE GENOMIC DNA]</scope>
    <source>
        <strain evidence="12 13">DSM 5885</strain>
    </source>
</reference>
<comment type="pathway">
    <text evidence="1 10">Purine metabolism; IMP biosynthesis via de novo pathway; IMP from 5-formamido-1-(5-phospho-D-ribosyl)imidazole-4-carboxamide: step 1/1.</text>
</comment>
<sequence length="530" mass="56031">MKIRQALISLSDKRGALEFAQGLAAQGVKLLSTGGTAKLLRDAGLAVTEIGDYTGFPEMLDGRVKTLHPKVHGGILARRDLPEHMATLAAHDIPTIDLVCVNLYPFAATIAKPGVTLEEAIENIDIGGPTMVRSSAKNYTGVAIVTDPDDYPALLEEMRGNDGALSLTTRFSLAKKAFTHTARYDGMIANWLTGLDDGVEAKAADAAPTPSVFPARLQFAFDRVETLRYGENSHQRAAFYRDLAPAPGSIAAYTQLQGKELSYNNIADADAAWECVKSFDAPACVIIKHANPCGVAIDITLLKAYEKAFQTDSTSAFGGIIAFNGEVGLDVVEAMNARKHFVEVLIAPSFSAEAKAALAGKTNLRVLVVPLDRALNTLEFKRVGGGLLVQTPDNFSAQAAGLKVVTTVQPSAQQIEDLLFAERVAKFVKSNAIVFCGGGMTLGVGAGQMSRVDSTKIASIKAQAAGLSLEGSVVASDAFFPFRDGLDVLAAAGAKAVIQPGGSMRDDEVIAAANEHGIAMVFTGARHFRH</sequence>
<dbReference type="InterPro" id="IPR016193">
    <property type="entry name" value="Cytidine_deaminase-like"/>
</dbReference>
<dbReference type="SMART" id="SM00798">
    <property type="entry name" value="AICARFT_IMPCHas"/>
    <property type="match status" value="1"/>
</dbReference>
<dbReference type="STRING" id="83767.SAMN05660652_03821"/>
<dbReference type="InterPro" id="IPR011607">
    <property type="entry name" value="MGS-like_dom"/>
</dbReference>
<dbReference type="InterPro" id="IPR036914">
    <property type="entry name" value="MGS-like_dom_sf"/>
</dbReference>
<evidence type="ECO:0000256" key="1">
    <source>
        <dbReference type="ARBA" id="ARBA00004844"/>
    </source>
</evidence>
<dbReference type="Pfam" id="PF01808">
    <property type="entry name" value="AICARFT_IMPCHas"/>
    <property type="match status" value="1"/>
</dbReference>
<dbReference type="FunFam" id="3.40.140.20:FF:000002">
    <property type="entry name" value="Bifunctional purine biosynthesis protein PurH"/>
    <property type="match status" value="1"/>
</dbReference>
<dbReference type="GO" id="GO:0005829">
    <property type="term" value="C:cytosol"/>
    <property type="evidence" value="ECO:0007669"/>
    <property type="project" value="TreeGrafter"/>
</dbReference>
<evidence type="ECO:0000256" key="6">
    <source>
        <dbReference type="ARBA" id="ARBA00022801"/>
    </source>
</evidence>
<organism evidence="12 13">
    <name type="scientific">Propionivibrio dicarboxylicus</name>
    <dbReference type="NCBI Taxonomy" id="83767"/>
    <lineage>
        <taxon>Bacteria</taxon>
        <taxon>Pseudomonadati</taxon>
        <taxon>Pseudomonadota</taxon>
        <taxon>Betaproteobacteria</taxon>
        <taxon>Rhodocyclales</taxon>
        <taxon>Rhodocyclaceae</taxon>
        <taxon>Propionivibrio</taxon>
    </lineage>
</organism>